<keyword evidence="3" id="KW-0378">Hydrolase</keyword>
<gene>
    <name evidence="6" type="ORF">B0J13DRAFT_679827</name>
</gene>
<keyword evidence="4" id="KW-0862">Zinc</keyword>
<dbReference type="GO" id="GO:0046872">
    <property type="term" value="F:metal ion binding"/>
    <property type="evidence" value="ECO:0007669"/>
    <property type="project" value="UniProtKB-KW"/>
</dbReference>
<sequence>MTGLESSKPSSTPTAGIPLSGNTCDVSLIDTTTDLLVKTSALLEPEIQGHEFLNLPTFAFYIYNPRSDKRLLFDMGSRKDWWNLPPEVVGAIEAKGVPGIRITKDIREILVDGGIDPATIDAVVWSHYHWDHVGNIQGFPSATKVVVGSGFRRSFLPGYPINAASPFYDDDFRHREVEEISFHGPQCLEIGKLRAFDYFNDQSFYLLSTPGHTDGHISALVRTSADTFIFLGGDICHFPGAFRPTRLSPMPDVISSSTVLDRRIPRPCPCSLFTACHPGGKHDPQTTPFYHPSASPESWYDEAKEAKKSLTALEEFDADENVFVAISHDPALREVAARFPQATLNDWKKRQLKESLHWNFLNELPLHGEPGRPKLVESRIRPAQA</sequence>
<dbReference type="InterPro" id="IPR036866">
    <property type="entry name" value="RibonucZ/Hydroxyglut_hydro"/>
</dbReference>
<organism evidence="6 7">
    <name type="scientific">Dactylonectria estremocensis</name>
    <dbReference type="NCBI Taxonomy" id="1079267"/>
    <lineage>
        <taxon>Eukaryota</taxon>
        <taxon>Fungi</taxon>
        <taxon>Dikarya</taxon>
        <taxon>Ascomycota</taxon>
        <taxon>Pezizomycotina</taxon>
        <taxon>Sordariomycetes</taxon>
        <taxon>Hypocreomycetidae</taxon>
        <taxon>Hypocreales</taxon>
        <taxon>Nectriaceae</taxon>
        <taxon>Dactylonectria</taxon>
    </lineage>
</organism>
<reference evidence="6" key="1">
    <citation type="journal article" date="2021" name="Nat. Commun.">
        <title>Genetic determinants of endophytism in the Arabidopsis root mycobiome.</title>
        <authorList>
            <person name="Mesny F."/>
            <person name="Miyauchi S."/>
            <person name="Thiergart T."/>
            <person name="Pickel B."/>
            <person name="Atanasova L."/>
            <person name="Karlsson M."/>
            <person name="Huettel B."/>
            <person name="Barry K.W."/>
            <person name="Haridas S."/>
            <person name="Chen C."/>
            <person name="Bauer D."/>
            <person name="Andreopoulos W."/>
            <person name="Pangilinan J."/>
            <person name="LaButti K."/>
            <person name="Riley R."/>
            <person name="Lipzen A."/>
            <person name="Clum A."/>
            <person name="Drula E."/>
            <person name="Henrissat B."/>
            <person name="Kohler A."/>
            <person name="Grigoriev I.V."/>
            <person name="Martin F.M."/>
            <person name="Hacquard S."/>
        </authorList>
    </citation>
    <scope>NUCLEOTIDE SEQUENCE</scope>
    <source>
        <strain evidence="6">MPI-CAGE-AT-0021</strain>
    </source>
</reference>
<protein>
    <submittedName>
        <fullName evidence="6">Beta-lactamase-like protein</fullName>
    </submittedName>
</protein>
<accession>A0A9P9DTR1</accession>
<dbReference type="SMART" id="SM00849">
    <property type="entry name" value="Lactamase_B"/>
    <property type="match status" value="1"/>
</dbReference>
<dbReference type="InterPro" id="IPR051013">
    <property type="entry name" value="MBL_superfamily_lactonases"/>
</dbReference>
<dbReference type="Gene3D" id="3.60.15.10">
    <property type="entry name" value="Ribonuclease Z/Hydroxyacylglutathione hydrolase-like"/>
    <property type="match status" value="1"/>
</dbReference>
<feature type="domain" description="Metallo-beta-lactamase" evidence="5">
    <location>
        <begin position="56"/>
        <end position="277"/>
    </location>
</feature>
<dbReference type="SUPFAM" id="SSF56281">
    <property type="entry name" value="Metallo-hydrolase/oxidoreductase"/>
    <property type="match status" value="1"/>
</dbReference>
<dbReference type="OrthoDB" id="10250730at2759"/>
<dbReference type="AlphaFoldDB" id="A0A9P9DTR1"/>
<dbReference type="PANTHER" id="PTHR42978">
    <property type="entry name" value="QUORUM-QUENCHING LACTONASE YTNP-RELATED-RELATED"/>
    <property type="match status" value="1"/>
</dbReference>
<keyword evidence="7" id="KW-1185">Reference proteome</keyword>
<dbReference type="Proteomes" id="UP000717696">
    <property type="component" value="Unassembled WGS sequence"/>
</dbReference>
<evidence type="ECO:0000256" key="1">
    <source>
        <dbReference type="ARBA" id="ARBA00007749"/>
    </source>
</evidence>
<dbReference type="Pfam" id="PF00753">
    <property type="entry name" value="Lactamase_B"/>
    <property type="match status" value="1"/>
</dbReference>
<comment type="caution">
    <text evidence="6">The sequence shown here is derived from an EMBL/GenBank/DDBJ whole genome shotgun (WGS) entry which is preliminary data.</text>
</comment>
<dbReference type="CDD" id="cd07730">
    <property type="entry name" value="metallo-hydrolase-like_MBL-fold"/>
    <property type="match status" value="1"/>
</dbReference>
<dbReference type="InterPro" id="IPR001279">
    <property type="entry name" value="Metallo-B-lactamas"/>
</dbReference>
<evidence type="ECO:0000256" key="2">
    <source>
        <dbReference type="ARBA" id="ARBA00022723"/>
    </source>
</evidence>
<evidence type="ECO:0000259" key="5">
    <source>
        <dbReference type="SMART" id="SM00849"/>
    </source>
</evidence>
<name>A0A9P9DTR1_9HYPO</name>
<proteinExistence type="inferred from homology"/>
<keyword evidence="2" id="KW-0479">Metal-binding</keyword>
<evidence type="ECO:0000256" key="4">
    <source>
        <dbReference type="ARBA" id="ARBA00022833"/>
    </source>
</evidence>
<evidence type="ECO:0000313" key="6">
    <source>
        <dbReference type="EMBL" id="KAH7124857.1"/>
    </source>
</evidence>
<dbReference type="EMBL" id="JAGMUU010000024">
    <property type="protein sequence ID" value="KAH7124857.1"/>
    <property type="molecule type" value="Genomic_DNA"/>
</dbReference>
<dbReference type="PANTHER" id="PTHR42978:SF5">
    <property type="entry name" value="METALLO-BETA-LACTAMASE DOMAIN-CONTAINING PROTEIN"/>
    <property type="match status" value="1"/>
</dbReference>
<comment type="similarity">
    <text evidence="1">Belongs to the metallo-beta-lactamase superfamily.</text>
</comment>
<dbReference type="GO" id="GO:0016787">
    <property type="term" value="F:hydrolase activity"/>
    <property type="evidence" value="ECO:0007669"/>
    <property type="project" value="UniProtKB-KW"/>
</dbReference>
<evidence type="ECO:0000256" key="3">
    <source>
        <dbReference type="ARBA" id="ARBA00022801"/>
    </source>
</evidence>
<evidence type="ECO:0000313" key="7">
    <source>
        <dbReference type="Proteomes" id="UP000717696"/>
    </source>
</evidence>